<feature type="transmembrane region" description="Helical" evidence="1">
    <location>
        <begin position="160"/>
        <end position="180"/>
    </location>
</feature>
<feature type="transmembrane region" description="Helical" evidence="1">
    <location>
        <begin position="44"/>
        <end position="63"/>
    </location>
</feature>
<evidence type="ECO:0000256" key="1">
    <source>
        <dbReference type="SAM" id="Phobius"/>
    </source>
</evidence>
<dbReference type="EMBL" id="JANLCK010000017">
    <property type="protein sequence ID" value="MCS5727925.1"/>
    <property type="molecule type" value="Genomic_DNA"/>
</dbReference>
<comment type="caution">
    <text evidence="2">The sequence shown here is derived from an EMBL/GenBank/DDBJ whole genome shotgun (WGS) entry which is preliminary data.</text>
</comment>
<dbReference type="RefSeq" id="WP_259531026.1">
    <property type="nucleotide sequence ID" value="NZ_JANLCK010000017.1"/>
</dbReference>
<sequence length="186" mass="18819">MTDLTAAPPAQGYVLRRLYFIRFAFALVWAGVLIATAAAQGPLLTVLVVIYPLVDAAAVAWQLRSEGKGASPRIAEMLNIVLSLAAAIGLGILSTISVGAILAGWGVWAILSGITQLVTALLRRSAGGQIPLVISGAISVLAGGGFLASGLQGGSGAIGIGGYAVLGGIFFLIAAIRLSVVVRRNA</sequence>
<keyword evidence="1" id="KW-0472">Membrane</keyword>
<protein>
    <recommendedName>
        <fullName evidence="4">DUF308 domain-containing protein</fullName>
    </recommendedName>
</protein>
<gene>
    <name evidence="2" type="ORF">N1028_18665</name>
</gene>
<feature type="transmembrane region" description="Helical" evidence="1">
    <location>
        <begin position="129"/>
        <end position="148"/>
    </location>
</feature>
<feature type="transmembrane region" description="Helical" evidence="1">
    <location>
        <begin position="102"/>
        <end position="122"/>
    </location>
</feature>
<evidence type="ECO:0008006" key="4">
    <source>
        <dbReference type="Google" id="ProtNLM"/>
    </source>
</evidence>
<keyword evidence="3" id="KW-1185">Reference proteome</keyword>
<evidence type="ECO:0000313" key="3">
    <source>
        <dbReference type="Proteomes" id="UP001165587"/>
    </source>
</evidence>
<feature type="transmembrane region" description="Helical" evidence="1">
    <location>
        <begin position="75"/>
        <end position="96"/>
    </location>
</feature>
<accession>A0AA42BUU3</accession>
<feature type="transmembrane region" description="Helical" evidence="1">
    <location>
        <begin position="19"/>
        <end position="38"/>
    </location>
</feature>
<organism evidence="2 3">
    <name type="scientific">Herbiconiux oxytropis</name>
    <dbReference type="NCBI Taxonomy" id="2970915"/>
    <lineage>
        <taxon>Bacteria</taxon>
        <taxon>Bacillati</taxon>
        <taxon>Actinomycetota</taxon>
        <taxon>Actinomycetes</taxon>
        <taxon>Micrococcales</taxon>
        <taxon>Microbacteriaceae</taxon>
        <taxon>Herbiconiux</taxon>
    </lineage>
</organism>
<keyword evidence="1" id="KW-0812">Transmembrane</keyword>
<proteinExistence type="predicted"/>
<reference evidence="2" key="1">
    <citation type="submission" date="2022-08" db="EMBL/GenBank/DDBJ databases">
        <authorList>
            <person name="Deng Y."/>
            <person name="Han X.-F."/>
            <person name="Zhang Y.-Q."/>
        </authorList>
    </citation>
    <scope>NUCLEOTIDE SEQUENCE</scope>
    <source>
        <strain evidence="2">CPCC 203407</strain>
    </source>
</reference>
<name>A0AA42BUU3_9MICO</name>
<evidence type="ECO:0000313" key="2">
    <source>
        <dbReference type="EMBL" id="MCS5727925.1"/>
    </source>
</evidence>
<dbReference type="Proteomes" id="UP001165587">
    <property type="component" value="Unassembled WGS sequence"/>
</dbReference>
<keyword evidence="1" id="KW-1133">Transmembrane helix</keyword>
<dbReference type="AlphaFoldDB" id="A0AA42BUU3"/>